<feature type="transmembrane region" description="Helical" evidence="13">
    <location>
        <begin position="21"/>
        <end position="39"/>
    </location>
</feature>
<dbReference type="Pfam" id="PF02518">
    <property type="entry name" value="HATPase_c"/>
    <property type="match status" value="1"/>
</dbReference>
<dbReference type="GO" id="GO:0016020">
    <property type="term" value="C:membrane"/>
    <property type="evidence" value="ECO:0007669"/>
    <property type="project" value="UniProtKB-SubCell"/>
</dbReference>
<proteinExistence type="predicted"/>
<dbReference type="InterPro" id="IPR005467">
    <property type="entry name" value="His_kinase_dom"/>
</dbReference>
<feature type="transmembrane region" description="Helical" evidence="13">
    <location>
        <begin position="144"/>
        <end position="163"/>
    </location>
</feature>
<dbReference type="InterPro" id="IPR011006">
    <property type="entry name" value="CheY-like_superfamily"/>
</dbReference>
<dbReference type="PANTHER" id="PTHR45339">
    <property type="entry name" value="HYBRID SIGNAL TRANSDUCTION HISTIDINE KINASE J"/>
    <property type="match status" value="1"/>
</dbReference>
<evidence type="ECO:0000256" key="8">
    <source>
        <dbReference type="ARBA" id="ARBA00022840"/>
    </source>
</evidence>
<dbReference type="FunFam" id="3.30.565.10:FF:000010">
    <property type="entry name" value="Sensor histidine kinase RcsC"/>
    <property type="match status" value="1"/>
</dbReference>
<evidence type="ECO:0000256" key="11">
    <source>
        <dbReference type="ARBA" id="ARBA00023306"/>
    </source>
</evidence>
<evidence type="ECO:0000259" key="14">
    <source>
        <dbReference type="PROSITE" id="PS50109"/>
    </source>
</evidence>
<dbReference type="PROSITE" id="PS50109">
    <property type="entry name" value="HIS_KIN"/>
    <property type="match status" value="1"/>
</dbReference>
<feature type="transmembrane region" description="Helical" evidence="13">
    <location>
        <begin position="213"/>
        <end position="232"/>
    </location>
</feature>
<dbReference type="InterPro" id="IPR033425">
    <property type="entry name" value="MASE3"/>
</dbReference>
<dbReference type="Proteomes" id="UP000663720">
    <property type="component" value="Chromosome"/>
</dbReference>
<evidence type="ECO:0000256" key="6">
    <source>
        <dbReference type="ARBA" id="ARBA00022741"/>
    </source>
</evidence>
<dbReference type="AlphaFoldDB" id="A0A975BAL7"/>
<dbReference type="SMART" id="SM00387">
    <property type="entry name" value="HATPase_c"/>
    <property type="match status" value="1"/>
</dbReference>
<dbReference type="SUPFAM" id="SSF47384">
    <property type="entry name" value="Homodimeric domain of signal transducing histidine kinase"/>
    <property type="match status" value="1"/>
</dbReference>
<keyword evidence="13" id="KW-1133">Transmembrane helix</keyword>
<dbReference type="Pfam" id="PF00512">
    <property type="entry name" value="HisKA"/>
    <property type="match status" value="1"/>
</dbReference>
<keyword evidence="13" id="KW-0812">Transmembrane</keyword>
<dbReference type="EC" id="2.7.13.3" evidence="3"/>
<dbReference type="InterPro" id="IPR036097">
    <property type="entry name" value="HisK_dim/P_sf"/>
</dbReference>
<dbReference type="KEGG" id="dli:dnl_41310"/>
<keyword evidence="7 16" id="KW-0418">Kinase</keyword>
<dbReference type="PROSITE" id="PS50110">
    <property type="entry name" value="RESPONSE_REGULATORY"/>
    <property type="match status" value="1"/>
</dbReference>
<dbReference type="Gene3D" id="3.30.565.10">
    <property type="entry name" value="Histidine kinase-like ATPase, C-terminal domain"/>
    <property type="match status" value="1"/>
</dbReference>
<dbReference type="CDD" id="cd17546">
    <property type="entry name" value="REC_hyHK_CKI1_RcsC-like"/>
    <property type="match status" value="1"/>
</dbReference>
<reference evidence="16" key="1">
    <citation type="journal article" date="2021" name="Microb. Physiol.">
        <title>Proteogenomic Insights into the Physiology of Marine, Sulfate-Reducing, Filamentous Desulfonema limicola and Desulfonema magnum.</title>
        <authorList>
            <person name="Schnaars V."/>
            <person name="Wohlbrand L."/>
            <person name="Scheve S."/>
            <person name="Hinrichs C."/>
            <person name="Reinhardt R."/>
            <person name="Rabus R."/>
        </authorList>
    </citation>
    <scope>NUCLEOTIDE SEQUENCE</scope>
    <source>
        <strain evidence="16">5ac10</strain>
    </source>
</reference>
<dbReference type="PRINTS" id="PR00344">
    <property type="entry name" value="BCTRLSENSOR"/>
</dbReference>
<dbReference type="SMART" id="SM00448">
    <property type="entry name" value="REC"/>
    <property type="match status" value="1"/>
</dbReference>
<evidence type="ECO:0000256" key="1">
    <source>
        <dbReference type="ARBA" id="ARBA00000085"/>
    </source>
</evidence>
<comment type="subcellular location">
    <subcellularLocation>
        <location evidence="2">Membrane</location>
    </subcellularLocation>
</comment>
<evidence type="ECO:0000313" key="17">
    <source>
        <dbReference type="Proteomes" id="UP000663720"/>
    </source>
</evidence>
<dbReference type="Pfam" id="PF00072">
    <property type="entry name" value="Response_reg"/>
    <property type="match status" value="1"/>
</dbReference>
<dbReference type="PANTHER" id="PTHR45339:SF1">
    <property type="entry name" value="HYBRID SIGNAL TRANSDUCTION HISTIDINE KINASE J"/>
    <property type="match status" value="1"/>
</dbReference>
<evidence type="ECO:0000313" key="16">
    <source>
        <dbReference type="EMBL" id="QTA81782.1"/>
    </source>
</evidence>
<evidence type="ECO:0000256" key="5">
    <source>
        <dbReference type="ARBA" id="ARBA00022679"/>
    </source>
</evidence>
<feature type="transmembrane region" description="Helical" evidence="13">
    <location>
        <begin position="45"/>
        <end position="66"/>
    </location>
</feature>
<dbReference type="InterPro" id="IPR003661">
    <property type="entry name" value="HisK_dim/P_dom"/>
</dbReference>
<keyword evidence="10 13" id="KW-0472">Membrane</keyword>
<dbReference type="GO" id="GO:0005524">
    <property type="term" value="F:ATP binding"/>
    <property type="evidence" value="ECO:0007669"/>
    <property type="project" value="UniProtKB-KW"/>
</dbReference>
<dbReference type="CDD" id="cd16922">
    <property type="entry name" value="HATPase_EvgS-ArcB-TorS-like"/>
    <property type="match status" value="1"/>
</dbReference>
<evidence type="ECO:0000256" key="4">
    <source>
        <dbReference type="ARBA" id="ARBA00022553"/>
    </source>
</evidence>
<organism evidence="16 17">
    <name type="scientific">Desulfonema limicola</name>
    <dbReference type="NCBI Taxonomy" id="45656"/>
    <lineage>
        <taxon>Bacteria</taxon>
        <taxon>Pseudomonadati</taxon>
        <taxon>Thermodesulfobacteriota</taxon>
        <taxon>Desulfobacteria</taxon>
        <taxon>Desulfobacterales</taxon>
        <taxon>Desulfococcaceae</taxon>
        <taxon>Desulfonema</taxon>
    </lineage>
</organism>
<keyword evidence="8" id="KW-0067">ATP-binding</keyword>
<feature type="domain" description="Histidine kinase" evidence="14">
    <location>
        <begin position="300"/>
        <end position="523"/>
    </location>
</feature>
<dbReference type="Gene3D" id="3.40.50.2300">
    <property type="match status" value="1"/>
</dbReference>
<feature type="transmembrane region" description="Helical" evidence="13">
    <location>
        <begin position="116"/>
        <end position="135"/>
    </location>
</feature>
<dbReference type="FunFam" id="1.10.287.130:FF:000038">
    <property type="entry name" value="Sensory transduction histidine kinase"/>
    <property type="match status" value="1"/>
</dbReference>
<dbReference type="CDD" id="cd00082">
    <property type="entry name" value="HisKA"/>
    <property type="match status" value="1"/>
</dbReference>
<feature type="transmembrane region" description="Helical" evidence="13">
    <location>
        <begin position="183"/>
        <end position="201"/>
    </location>
</feature>
<evidence type="ECO:0000256" key="3">
    <source>
        <dbReference type="ARBA" id="ARBA00012438"/>
    </source>
</evidence>
<evidence type="ECO:0000256" key="10">
    <source>
        <dbReference type="ARBA" id="ARBA00023136"/>
    </source>
</evidence>
<keyword evidence="5" id="KW-0808">Transferase</keyword>
<dbReference type="SUPFAM" id="SSF55874">
    <property type="entry name" value="ATPase domain of HSP90 chaperone/DNA topoisomerase II/histidine kinase"/>
    <property type="match status" value="1"/>
</dbReference>
<dbReference type="Gene3D" id="1.10.287.130">
    <property type="match status" value="1"/>
</dbReference>
<protein>
    <recommendedName>
        <fullName evidence="3">histidine kinase</fullName>
        <ecNumber evidence="3">2.7.13.3</ecNumber>
    </recommendedName>
</protein>
<name>A0A975BAL7_9BACT</name>
<dbReference type="SUPFAM" id="SSF52172">
    <property type="entry name" value="CheY-like"/>
    <property type="match status" value="1"/>
</dbReference>
<evidence type="ECO:0000256" key="7">
    <source>
        <dbReference type="ARBA" id="ARBA00022777"/>
    </source>
</evidence>
<keyword evidence="11" id="KW-0131">Cell cycle</keyword>
<feature type="modified residue" description="4-aspartylphosphate" evidence="12">
    <location>
        <position position="595"/>
    </location>
</feature>
<comment type="catalytic activity">
    <reaction evidence="1">
        <text>ATP + protein L-histidine = ADP + protein N-phospho-L-histidine.</text>
        <dbReference type="EC" id="2.7.13.3"/>
    </reaction>
</comment>
<sequence>MEILKAFFLTGLNMEKKQNNLEQYINIAAGLLILTGLYMTSLYSYLLFHNISELFSIIVACGIFMVAWNSRKYMESNYLVFIAIAYLFVAGLDLLHTLSYKGMQIFKDYDYYANQLWIGARYLESISLLAAFIYIKKERTLNPYIIFSIYMIIFSIIVMSVFYWKIFPVCFIEGQGLTPFKKISEYIICFILFIDITLLFQYRDKFEKNVFQFLVCSLFCTIIAELAFTFYISNYGFSNLVGHYFKIFSFYMIYKAIIETGIVKPHDIIFRELILKEHKLKEARDAADVANKAKSEFLANMSHELRTPLNGILGYAQILKLDPSLSKSQRGGVDVIERSGRHLLNLINEVLDLSKIEARKMEIHESVINFSEFLKNIVNIINVRAKQKKILFFSEFDKNLPVHIAADEKRLSQILLNILGNAVKFTRQGKVVFTVQKLENKEDSQFTRIYFQIEDTGIGIEENQIEDIFSPFKQVGEFSRTIEGTGLGLSISQKLVKMMGSRLDVTSTPGKGSVFSFVLQLKQSFEPLEEKESYHKKITGIKDKKKILIVDDQEANRSVLISLLSPLGFEIMEACDGREGFQKALEFLPDLIFMDLVMPKSDGFEATRNIRNSPELQHARVVAVSASSFLSPQEIIAKSNFDGFIPKPVQIQEIFKSLETHLSIEWLYEESKNEQDDNIPVDNDDFSLPPLVYMEKLYRAVRGGDIVMLRKQLDDMENENKKYISFVTRIRKLADAFQILNIRELLEKYMGKNK</sequence>
<evidence type="ECO:0000256" key="13">
    <source>
        <dbReference type="SAM" id="Phobius"/>
    </source>
</evidence>
<gene>
    <name evidence="16" type="ORF">dnl_41310</name>
</gene>
<dbReference type="SMART" id="SM00388">
    <property type="entry name" value="HisKA"/>
    <property type="match status" value="1"/>
</dbReference>
<evidence type="ECO:0000259" key="15">
    <source>
        <dbReference type="PROSITE" id="PS50110"/>
    </source>
</evidence>
<dbReference type="EMBL" id="CP061799">
    <property type="protein sequence ID" value="QTA81782.1"/>
    <property type="molecule type" value="Genomic_DNA"/>
</dbReference>
<accession>A0A975BAL7</accession>
<dbReference type="InterPro" id="IPR036890">
    <property type="entry name" value="HATPase_C_sf"/>
</dbReference>
<dbReference type="InterPro" id="IPR004358">
    <property type="entry name" value="Sig_transdc_His_kin-like_C"/>
</dbReference>
<feature type="domain" description="Response regulatory" evidence="15">
    <location>
        <begin position="546"/>
        <end position="662"/>
    </location>
</feature>
<feature type="transmembrane region" description="Helical" evidence="13">
    <location>
        <begin position="78"/>
        <end position="96"/>
    </location>
</feature>
<dbReference type="InterPro" id="IPR003594">
    <property type="entry name" value="HATPase_dom"/>
</dbReference>
<keyword evidence="17" id="KW-1185">Reference proteome</keyword>
<evidence type="ECO:0000256" key="2">
    <source>
        <dbReference type="ARBA" id="ARBA00004370"/>
    </source>
</evidence>
<evidence type="ECO:0000256" key="12">
    <source>
        <dbReference type="PROSITE-ProRule" id="PRU00169"/>
    </source>
</evidence>
<dbReference type="Pfam" id="PF17159">
    <property type="entry name" value="MASE3"/>
    <property type="match status" value="1"/>
</dbReference>
<keyword evidence="9" id="KW-0902">Two-component regulatory system</keyword>
<dbReference type="GO" id="GO:0000155">
    <property type="term" value="F:phosphorelay sensor kinase activity"/>
    <property type="evidence" value="ECO:0007669"/>
    <property type="project" value="InterPro"/>
</dbReference>
<keyword evidence="4 12" id="KW-0597">Phosphoprotein</keyword>
<keyword evidence="6" id="KW-0547">Nucleotide-binding</keyword>
<evidence type="ECO:0000256" key="9">
    <source>
        <dbReference type="ARBA" id="ARBA00023012"/>
    </source>
</evidence>
<dbReference type="InterPro" id="IPR001789">
    <property type="entry name" value="Sig_transdc_resp-reg_receiver"/>
</dbReference>